<keyword evidence="1" id="KW-0472">Membrane</keyword>
<dbReference type="PANTHER" id="PTHR35102:SF1">
    <property type="entry name" value="E3 UBIQUITIN-PROTEIN LIGASE"/>
    <property type="match status" value="1"/>
</dbReference>
<feature type="transmembrane region" description="Helical" evidence="1">
    <location>
        <begin position="68"/>
        <end position="85"/>
    </location>
</feature>
<dbReference type="AlphaFoldDB" id="G4YKZ6"/>
<feature type="transmembrane region" description="Helical" evidence="1">
    <location>
        <begin position="26"/>
        <end position="56"/>
    </location>
</feature>
<dbReference type="EMBL" id="JH159151">
    <property type="protein sequence ID" value="EGZ29487.1"/>
    <property type="molecule type" value="Genomic_DNA"/>
</dbReference>
<dbReference type="Pfam" id="PF09835">
    <property type="entry name" value="DUF2062"/>
    <property type="match status" value="1"/>
</dbReference>
<dbReference type="KEGG" id="psoj:PHYSODRAFT_353671"/>
<dbReference type="InterPro" id="IPR018639">
    <property type="entry name" value="DUF2062"/>
</dbReference>
<sequence>MSAFFEQKVKAPVVKLLKSGASPSSIALAMAFGVSGGIFPVPGVTTVPVMAAIFLFRLNPVAAMLTNYLVTPLNIASVPVFIYYGNAVFGGGDGEGEFAISSFMEDIKTDTINTLLRFRFTLLHAIYMWLLVMPVLTLVIYGVLTPVLRRVMPNLAFRRVFNFVLSQLLSGSTYRALLFETKSTYIDEFWCVVCPATP</sequence>
<dbReference type="PANTHER" id="PTHR35102">
    <property type="entry name" value="E3 UBIQUITIN-PROTEIN LIGASE"/>
    <property type="match status" value="1"/>
</dbReference>
<dbReference type="OMA" id="GHASHEV"/>
<gene>
    <name evidence="3" type="ORF">PHYSODRAFT_353671</name>
</gene>
<evidence type="ECO:0000259" key="2">
    <source>
        <dbReference type="Pfam" id="PF09835"/>
    </source>
</evidence>
<feature type="domain" description="DUF2062" evidence="2">
    <location>
        <begin position="14"/>
        <end position="145"/>
    </location>
</feature>
<dbReference type="Proteomes" id="UP000002640">
    <property type="component" value="Unassembled WGS sequence"/>
</dbReference>
<evidence type="ECO:0000313" key="3">
    <source>
        <dbReference type="EMBL" id="EGZ29487.1"/>
    </source>
</evidence>
<dbReference type="InParanoid" id="G4YKZ6"/>
<protein>
    <recommendedName>
        <fullName evidence="2">DUF2062 domain-containing protein</fullName>
    </recommendedName>
</protein>
<evidence type="ECO:0000313" key="4">
    <source>
        <dbReference type="Proteomes" id="UP000002640"/>
    </source>
</evidence>
<reference evidence="3 4" key="1">
    <citation type="journal article" date="2006" name="Science">
        <title>Phytophthora genome sequences uncover evolutionary origins and mechanisms of pathogenesis.</title>
        <authorList>
            <person name="Tyler B.M."/>
            <person name="Tripathy S."/>
            <person name="Zhang X."/>
            <person name="Dehal P."/>
            <person name="Jiang R.H."/>
            <person name="Aerts A."/>
            <person name="Arredondo F.D."/>
            <person name="Baxter L."/>
            <person name="Bensasson D."/>
            <person name="Beynon J.L."/>
            <person name="Chapman J."/>
            <person name="Damasceno C.M."/>
            <person name="Dorrance A.E."/>
            <person name="Dou D."/>
            <person name="Dickerman A.W."/>
            <person name="Dubchak I.L."/>
            <person name="Garbelotto M."/>
            <person name="Gijzen M."/>
            <person name="Gordon S.G."/>
            <person name="Govers F."/>
            <person name="Grunwald N.J."/>
            <person name="Huang W."/>
            <person name="Ivors K.L."/>
            <person name="Jones R.W."/>
            <person name="Kamoun S."/>
            <person name="Krampis K."/>
            <person name="Lamour K.H."/>
            <person name="Lee M.K."/>
            <person name="McDonald W.H."/>
            <person name="Medina M."/>
            <person name="Meijer H.J."/>
            <person name="Nordberg E.K."/>
            <person name="Maclean D.J."/>
            <person name="Ospina-Giraldo M.D."/>
            <person name="Morris P.F."/>
            <person name="Phuntumart V."/>
            <person name="Putnam N.H."/>
            <person name="Rash S."/>
            <person name="Rose J.K."/>
            <person name="Sakihama Y."/>
            <person name="Salamov A.A."/>
            <person name="Savidor A."/>
            <person name="Scheuring C.F."/>
            <person name="Smith B.M."/>
            <person name="Sobral B.W."/>
            <person name="Terry A."/>
            <person name="Torto-Alalibo T.A."/>
            <person name="Win J."/>
            <person name="Xu Z."/>
            <person name="Zhang H."/>
            <person name="Grigoriev I.V."/>
            <person name="Rokhsar D.S."/>
            <person name="Boore J.L."/>
        </authorList>
    </citation>
    <scope>NUCLEOTIDE SEQUENCE [LARGE SCALE GENOMIC DNA]</scope>
    <source>
        <strain evidence="3 4">P6497</strain>
    </source>
</reference>
<keyword evidence="4" id="KW-1185">Reference proteome</keyword>
<keyword evidence="1" id="KW-1133">Transmembrane helix</keyword>
<evidence type="ECO:0000256" key="1">
    <source>
        <dbReference type="SAM" id="Phobius"/>
    </source>
</evidence>
<keyword evidence="1" id="KW-0812">Transmembrane</keyword>
<accession>G4YKZ6</accession>
<name>G4YKZ6_PHYSP</name>
<proteinExistence type="predicted"/>
<feature type="transmembrane region" description="Helical" evidence="1">
    <location>
        <begin position="126"/>
        <end position="148"/>
    </location>
</feature>
<dbReference type="RefSeq" id="XP_009516762.1">
    <property type="nucleotide sequence ID" value="XM_009518467.1"/>
</dbReference>
<organism evidence="3 4">
    <name type="scientific">Phytophthora sojae (strain P6497)</name>
    <name type="common">Soybean stem and root rot agent</name>
    <name type="synonym">Phytophthora megasperma f. sp. glycines</name>
    <dbReference type="NCBI Taxonomy" id="1094619"/>
    <lineage>
        <taxon>Eukaryota</taxon>
        <taxon>Sar</taxon>
        <taxon>Stramenopiles</taxon>
        <taxon>Oomycota</taxon>
        <taxon>Peronosporomycetes</taxon>
        <taxon>Peronosporales</taxon>
        <taxon>Peronosporaceae</taxon>
        <taxon>Phytophthora</taxon>
    </lineage>
</organism>
<dbReference type="GeneID" id="20649430"/>